<dbReference type="AlphaFoldDB" id="A0A167RJP4"/>
<evidence type="ECO:0000313" key="3">
    <source>
        <dbReference type="Proteomes" id="UP000076738"/>
    </source>
</evidence>
<feature type="compositionally biased region" description="Low complexity" evidence="1">
    <location>
        <begin position="622"/>
        <end position="633"/>
    </location>
</feature>
<dbReference type="OrthoDB" id="10648341at2759"/>
<protein>
    <submittedName>
        <fullName evidence="2">Uncharacterized protein</fullName>
    </submittedName>
</protein>
<feature type="region of interest" description="Disordered" evidence="1">
    <location>
        <begin position="619"/>
        <end position="778"/>
    </location>
</feature>
<dbReference type="EMBL" id="KV417268">
    <property type="protein sequence ID" value="KZP00985.1"/>
    <property type="molecule type" value="Genomic_DNA"/>
</dbReference>
<feature type="compositionally biased region" description="Polar residues" evidence="1">
    <location>
        <begin position="1038"/>
        <end position="1048"/>
    </location>
</feature>
<evidence type="ECO:0000256" key="1">
    <source>
        <dbReference type="SAM" id="MobiDB-lite"/>
    </source>
</evidence>
<organism evidence="2 3">
    <name type="scientific">Calocera viscosa (strain TUFC12733)</name>
    <dbReference type="NCBI Taxonomy" id="1330018"/>
    <lineage>
        <taxon>Eukaryota</taxon>
        <taxon>Fungi</taxon>
        <taxon>Dikarya</taxon>
        <taxon>Basidiomycota</taxon>
        <taxon>Agaricomycotina</taxon>
        <taxon>Dacrymycetes</taxon>
        <taxon>Dacrymycetales</taxon>
        <taxon>Dacrymycetaceae</taxon>
        <taxon>Calocera</taxon>
    </lineage>
</organism>
<proteinExistence type="predicted"/>
<feature type="compositionally biased region" description="Basic and acidic residues" evidence="1">
    <location>
        <begin position="1025"/>
        <end position="1037"/>
    </location>
</feature>
<dbReference type="Proteomes" id="UP000076738">
    <property type="component" value="Unassembled WGS sequence"/>
</dbReference>
<accession>A0A167RJP4</accession>
<keyword evidence="3" id="KW-1185">Reference proteome</keyword>
<name>A0A167RJP4_CALVF</name>
<feature type="compositionally biased region" description="Polar residues" evidence="1">
    <location>
        <begin position="697"/>
        <end position="727"/>
    </location>
</feature>
<reference evidence="2 3" key="1">
    <citation type="journal article" date="2016" name="Mol. Biol. Evol.">
        <title>Comparative Genomics of Early-Diverging Mushroom-Forming Fungi Provides Insights into the Origins of Lignocellulose Decay Capabilities.</title>
        <authorList>
            <person name="Nagy L.G."/>
            <person name="Riley R."/>
            <person name="Tritt A."/>
            <person name="Adam C."/>
            <person name="Daum C."/>
            <person name="Floudas D."/>
            <person name="Sun H."/>
            <person name="Yadav J.S."/>
            <person name="Pangilinan J."/>
            <person name="Larsson K.H."/>
            <person name="Matsuura K."/>
            <person name="Barry K."/>
            <person name="Labutti K."/>
            <person name="Kuo R."/>
            <person name="Ohm R.A."/>
            <person name="Bhattacharya S.S."/>
            <person name="Shirouzu T."/>
            <person name="Yoshinaga Y."/>
            <person name="Martin F.M."/>
            <person name="Grigoriev I.V."/>
            <person name="Hibbett D.S."/>
        </authorList>
    </citation>
    <scope>NUCLEOTIDE SEQUENCE [LARGE SCALE GENOMIC DNA]</scope>
    <source>
        <strain evidence="2 3">TUFC12733</strain>
    </source>
</reference>
<feature type="region of interest" description="Disordered" evidence="1">
    <location>
        <begin position="1024"/>
        <end position="1064"/>
    </location>
</feature>
<feature type="region of interest" description="Disordered" evidence="1">
    <location>
        <begin position="563"/>
        <end position="590"/>
    </location>
</feature>
<feature type="compositionally biased region" description="Basic and acidic residues" evidence="1">
    <location>
        <begin position="742"/>
        <end position="754"/>
    </location>
</feature>
<gene>
    <name evidence="2" type="ORF">CALVIDRAFT_560275</name>
</gene>
<feature type="compositionally biased region" description="Polar residues" evidence="1">
    <location>
        <begin position="668"/>
        <end position="681"/>
    </location>
</feature>
<evidence type="ECO:0000313" key="2">
    <source>
        <dbReference type="EMBL" id="KZP00985.1"/>
    </source>
</evidence>
<sequence>MATEASSFSAQALEDLVVIRVSEDSSRMPLWPPLRRLIDQRFEEFVRVALDILARFDALDSNVALHGPEGTIERLRRRAGNVNPFIRFYHALSMSNHYCKTMKDEVTVVLRQYETMWLSGVYPPLDEDETLELALVPETYLHQTTIIRVRDREAFPSPRGFSDNLGRLELWARVKGNLQQVWLAPEQTLRLLFGQLGDAVLKMAMELNLGTLPAALQIRFVQDLSYAKEACALDGVLMHRTLLKSALTPTALRDYALGRYPLLFLDVPKDRRLSIDVNYWWDAEERGVFKVCSAYGLALLDKVYGSKLLSMLENPRWQLESPEMSRHLYLLHASDTITSYLLQCRMARLQPSAVMTKRILDIINELDPLLAEDQYAHIPIPCDLLPEDSTPFDVIMRCQPVQRLGRRPQGSLDPAKWAHVFEAALRALQRRSADDRDVVYRVRRFCEWAGIFYTTYHDFDYDEVPTELHHTIIGAIHTLYSFVKEKQPALQYVLPDARIFPKRIRLQFRNGFGHTARQSLDDLAAHIRQLNNVSDMPLEKANQIDYGYLFARPDSPVAHAEVAPDVDGTGRVVPGDRVSAADPQDSRQDVATPVSLQVEAPPSADSSTHPTVVADLNSLASTDLPTADPTTLPMSTPNEATRDTSRSPSITPDSPPHQSHPPQDHTNEATQDASRSPSVTPDSPPHPSHAPQDHTNEATQDASRSSSVTQDSSPHQSHSPKNHTTPVSPEGDKDVTTPSQEVDPHDVDSQAERPAKRRRVNRNTPPTRSSQRRRGELKKVKIAVENAAARAMTAVASTRDLKADPHRQILAWYYSAESFDMPIWISYRSVHLKQHVKRFAPSMGDLGCHEFDAVLVHPAELSAAVIRKWGWVVTAWEDECSVVLSHGIYRCQDCQGTAHPDDFDIPDASPSGIKKRSIEQEKECEGYVIRHTPLRPEPEGEPEGETPWHIITEICVFVPQVSSCYACRSRGRQCDWCKADLKGIDRAHYEKPTTSWVKGKHPKPIDLYNRLSDLHGRWTTTRPLTKSEKQLVKKSDLAKSTQGTSADSTQRRLHPKPTASARGD</sequence>